<evidence type="ECO:0000256" key="1">
    <source>
        <dbReference type="ARBA" id="ARBA00004141"/>
    </source>
</evidence>
<proteinExistence type="inferred from homology"/>
<dbReference type="PANTHER" id="PTHR33048:SF93">
    <property type="entry name" value="INTEGRAL MEMBRANE PROTEIN"/>
    <property type="match status" value="1"/>
</dbReference>
<keyword evidence="10" id="KW-1185">Reference proteome</keyword>
<dbReference type="EMBL" id="QGDH01000046">
    <property type="protein sequence ID" value="RAR12742.1"/>
    <property type="molecule type" value="Genomic_DNA"/>
</dbReference>
<dbReference type="STRING" id="183478.A0A364N673"/>
<reference evidence="10" key="1">
    <citation type="submission" date="2018-05" db="EMBL/GenBank/DDBJ databases">
        <title>Draft genome sequence of Stemphylium lycopersici strain CIDEFI 213.</title>
        <authorList>
            <person name="Medina R."/>
            <person name="Franco M.E.E."/>
            <person name="Lucentini C.G."/>
            <person name="Saparrat M.C.N."/>
            <person name="Balatti P.A."/>
        </authorList>
    </citation>
    <scope>NUCLEOTIDE SEQUENCE [LARGE SCALE GENOMIC DNA]</scope>
    <source>
        <strain evidence="10">CIDEFI 213</strain>
    </source>
</reference>
<dbReference type="Pfam" id="PF20684">
    <property type="entry name" value="Fung_rhodopsin"/>
    <property type="match status" value="1"/>
</dbReference>
<feature type="compositionally biased region" description="Polar residues" evidence="6">
    <location>
        <begin position="344"/>
        <end position="355"/>
    </location>
</feature>
<evidence type="ECO:0000313" key="9">
    <source>
        <dbReference type="EMBL" id="RAR12742.1"/>
    </source>
</evidence>
<dbReference type="InterPro" id="IPR049326">
    <property type="entry name" value="Rhodopsin_dom_fungi"/>
</dbReference>
<evidence type="ECO:0000256" key="4">
    <source>
        <dbReference type="ARBA" id="ARBA00023136"/>
    </source>
</evidence>
<feature type="transmembrane region" description="Helical" evidence="7">
    <location>
        <begin position="14"/>
        <end position="32"/>
    </location>
</feature>
<feature type="transmembrane region" description="Helical" evidence="7">
    <location>
        <begin position="204"/>
        <end position="223"/>
    </location>
</feature>
<keyword evidence="4 7" id="KW-0472">Membrane</keyword>
<feature type="transmembrane region" description="Helical" evidence="7">
    <location>
        <begin position="243"/>
        <end position="263"/>
    </location>
</feature>
<accession>A0A364N673</accession>
<evidence type="ECO:0000256" key="6">
    <source>
        <dbReference type="SAM" id="MobiDB-lite"/>
    </source>
</evidence>
<feature type="transmembrane region" description="Helical" evidence="7">
    <location>
        <begin position="124"/>
        <end position="145"/>
    </location>
</feature>
<comment type="caution">
    <text evidence="9">The sequence shown here is derived from an EMBL/GenBank/DDBJ whole genome shotgun (WGS) entry which is preliminary data.</text>
</comment>
<evidence type="ECO:0000256" key="5">
    <source>
        <dbReference type="ARBA" id="ARBA00038359"/>
    </source>
</evidence>
<dbReference type="AlphaFoldDB" id="A0A364N673"/>
<feature type="domain" description="Rhodopsin" evidence="8">
    <location>
        <begin position="28"/>
        <end position="268"/>
    </location>
</feature>
<comment type="similarity">
    <text evidence="5">Belongs to the SAT4 family.</text>
</comment>
<evidence type="ECO:0000313" key="10">
    <source>
        <dbReference type="Proteomes" id="UP000249619"/>
    </source>
</evidence>
<name>A0A364N673_STELY</name>
<feature type="transmembrane region" description="Helical" evidence="7">
    <location>
        <begin position="44"/>
        <end position="67"/>
    </location>
</feature>
<protein>
    <recommendedName>
        <fullName evidence="8">Rhodopsin domain-containing protein</fullName>
    </recommendedName>
</protein>
<comment type="subcellular location">
    <subcellularLocation>
        <location evidence="1">Membrane</location>
        <topology evidence="1">Multi-pass membrane protein</topology>
    </subcellularLocation>
</comment>
<sequence length="374" mass="41446">MGKPADFANILNGVMWFQVVLASVFIALRLYTRQVIVRNFGWDDVLMIVNLATFIGYVACISVGITYGVGKQTADIIRLELDYSKSIMWEAIGQGICIMGIAASKGSVALFLLRIVAKRWHVAILWFCIVTTTILCTITTALLYAQCIPTAFLWDRTIQGGYCWLNFTQVGLTMGAWSASMDFVLAILPWHVLMGLNMKRKEKITIATGLSLGIFAGACSIVRTIELQSLASMENYVYDTASMLLWSSSEVCMTIVCACIPVLRPLYVRVKYGSRGESSSKDSYPLKNYSKNFDFSKSSRGKGSNPGEKIYMGPGESVLQTTVRMGSDTASEEMILRDSDQKQNSDNTWEQSSATKDAHDIHVTTTVTSRDDYV</sequence>
<keyword evidence="3 7" id="KW-1133">Transmembrane helix</keyword>
<keyword evidence="2 7" id="KW-0812">Transmembrane</keyword>
<dbReference type="OrthoDB" id="5417844at2759"/>
<dbReference type="GO" id="GO:0016020">
    <property type="term" value="C:membrane"/>
    <property type="evidence" value="ECO:0007669"/>
    <property type="project" value="UniProtKB-SubCell"/>
</dbReference>
<evidence type="ECO:0000256" key="3">
    <source>
        <dbReference type="ARBA" id="ARBA00022989"/>
    </source>
</evidence>
<feature type="region of interest" description="Disordered" evidence="6">
    <location>
        <begin position="336"/>
        <end position="374"/>
    </location>
</feature>
<dbReference type="InterPro" id="IPR052337">
    <property type="entry name" value="SAT4-like"/>
</dbReference>
<dbReference type="Proteomes" id="UP000249619">
    <property type="component" value="Unassembled WGS sequence"/>
</dbReference>
<evidence type="ECO:0000256" key="2">
    <source>
        <dbReference type="ARBA" id="ARBA00022692"/>
    </source>
</evidence>
<organism evidence="9 10">
    <name type="scientific">Stemphylium lycopersici</name>
    <name type="common">Tomato gray leaf spot disease fungus</name>
    <name type="synonym">Thyrospora lycopersici</name>
    <dbReference type="NCBI Taxonomy" id="183478"/>
    <lineage>
        <taxon>Eukaryota</taxon>
        <taxon>Fungi</taxon>
        <taxon>Dikarya</taxon>
        <taxon>Ascomycota</taxon>
        <taxon>Pezizomycotina</taxon>
        <taxon>Dothideomycetes</taxon>
        <taxon>Pleosporomycetidae</taxon>
        <taxon>Pleosporales</taxon>
        <taxon>Pleosporineae</taxon>
        <taxon>Pleosporaceae</taxon>
        <taxon>Stemphylium</taxon>
    </lineage>
</organism>
<feature type="transmembrane region" description="Helical" evidence="7">
    <location>
        <begin position="87"/>
        <end position="112"/>
    </location>
</feature>
<evidence type="ECO:0000259" key="8">
    <source>
        <dbReference type="Pfam" id="PF20684"/>
    </source>
</evidence>
<gene>
    <name evidence="9" type="ORF">DDE83_003890</name>
</gene>
<feature type="transmembrane region" description="Helical" evidence="7">
    <location>
        <begin position="174"/>
        <end position="192"/>
    </location>
</feature>
<dbReference type="PANTHER" id="PTHR33048">
    <property type="entry name" value="PTH11-LIKE INTEGRAL MEMBRANE PROTEIN (AFU_ORTHOLOGUE AFUA_5G11245)"/>
    <property type="match status" value="1"/>
</dbReference>
<evidence type="ECO:0000256" key="7">
    <source>
        <dbReference type="SAM" id="Phobius"/>
    </source>
</evidence>